<feature type="compositionally biased region" description="Polar residues" evidence="6">
    <location>
        <begin position="1"/>
        <end position="26"/>
    </location>
</feature>
<dbReference type="STRING" id="214684.Q5KAE7"/>
<feature type="region of interest" description="Disordered" evidence="6">
    <location>
        <begin position="365"/>
        <end position="417"/>
    </location>
</feature>
<dbReference type="GeneID" id="3254097"/>
<dbReference type="PANTHER" id="PTHR47424">
    <property type="entry name" value="REGULATORY PROTEIN GAL4"/>
    <property type="match status" value="1"/>
</dbReference>
<feature type="compositionally biased region" description="Polar residues" evidence="6">
    <location>
        <begin position="449"/>
        <end position="459"/>
    </location>
</feature>
<name>Q5KAE7_CRYD1</name>
<dbReference type="GO" id="GO:0005634">
    <property type="term" value="C:nucleus"/>
    <property type="evidence" value="ECO:0000318"/>
    <property type="project" value="GO_Central"/>
</dbReference>
<dbReference type="Pfam" id="PF04082">
    <property type="entry name" value="Fungal_trans"/>
    <property type="match status" value="1"/>
</dbReference>
<reference evidence="8 9" key="1">
    <citation type="journal article" date="2005" name="Science">
        <title>The genome of the basidiomycetous yeast and human pathogen Cryptococcus neoformans.</title>
        <authorList>
            <person name="Loftus B.J."/>
            <person name="Fung E."/>
            <person name="Roncaglia P."/>
            <person name="Rowley D."/>
            <person name="Amedeo P."/>
            <person name="Bruno D."/>
            <person name="Vamathevan J."/>
            <person name="Miranda M."/>
            <person name="Anderson I.J."/>
            <person name="Fraser J.A."/>
            <person name="Allen J.E."/>
            <person name="Bosdet I.E."/>
            <person name="Brent M.R."/>
            <person name="Chiu R."/>
            <person name="Doering T.L."/>
            <person name="Donlin M.J."/>
            <person name="D'Souza C.A."/>
            <person name="Fox D.S."/>
            <person name="Grinberg V."/>
            <person name="Fu J."/>
            <person name="Fukushima M."/>
            <person name="Haas B.J."/>
            <person name="Huang J.C."/>
            <person name="Janbon G."/>
            <person name="Jones S.J."/>
            <person name="Koo H.L."/>
            <person name="Krzywinski M.I."/>
            <person name="Kwon-Chung J.K."/>
            <person name="Lengeler K.B."/>
            <person name="Maiti R."/>
            <person name="Marra M.A."/>
            <person name="Marra R.E."/>
            <person name="Mathewson C.A."/>
            <person name="Mitchell T.G."/>
            <person name="Pertea M."/>
            <person name="Riggs F.R."/>
            <person name="Salzberg S.L."/>
            <person name="Schein J.E."/>
            <person name="Shvartsbeyn A."/>
            <person name="Shin H."/>
            <person name="Shumway M."/>
            <person name="Specht C.A."/>
            <person name="Suh B.B."/>
            <person name="Tenney A."/>
            <person name="Utterback T.R."/>
            <person name="Wickes B.L."/>
            <person name="Wortman J.R."/>
            <person name="Wye N.H."/>
            <person name="Kronstad J.W."/>
            <person name="Lodge J.K."/>
            <person name="Heitman J."/>
            <person name="Davis R.W."/>
            <person name="Fraser C.M."/>
            <person name="Hyman R.W."/>
        </authorList>
    </citation>
    <scope>NUCLEOTIDE SEQUENCE [LARGE SCALE GENOMIC DNA]</scope>
    <source>
        <strain evidence="9">JEC21 / ATCC MYA-565</strain>
    </source>
</reference>
<dbReference type="Gene3D" id="4.10.240.10">
    <property type="entry name" value="Zn(2)-C6 fungal-type DNA-binding domain"/>
    <property type="match status" value="1"/>
</dbReference>
<dbReference type="InterPro" id="IPR051127">
    <property type="entry name" value="Fungal_SecMet_Regulators"/>
</dbReference>
<dbReference type="OrthoDB" id="2309723at2759"/>
<evidence type="ECO:0000256" key="5">
    <source>
        <dbReference type="ARBA" id="ARBA00023242"/>
    </source>
</evidence>
<feature type="region of interest" description="Disordered" evidence="6">
    <location>
        <begin position="1"/>
        <end position="94"/>
    </location>
</feature>
<feature type="compositionally biased region" description="Polar residues" evidence="6">
    <location>
        <begin position="38"/>
        <end position="51"/>
    </location>
</feature>
<accession>Q5KAE7</accession>
<keyword evidence="4" id="KW-0804">Transcription</keyword>
<keyword evidence="3" id="KW-0238">DNA-binding</keyword>
<feature type="domain" description="Zn(2)-C6 fungal-type" evidence="7">
    <location>
        <begin position="143"/>
        <end position="173"/>
    </location>
</feature>
<evidence type="ECO:0000256" key="6">
    <source>
        <dbReference type="SAM" id="MobiDB-lite"/>
    </source>
</evidence>
<evidence type="ECO:0000256" key="3">
    <source>
        <dbReference type="ARBA" id="ARBA00023125"/>
    </source>
</evidence>
<dbReference type="CDD" id="cd00067">
    <property type="entry name" value="GAL4"/>
    <property type="match status" value="1"/>
</dbReference>
<dbReference type="AlphaFoldDB" id="Q5KAE7"/>
<dbReference type="Proteomes" id="UP000002149">
    <property type="component" value="Chromosome 10"/>
</dbReference>
<evidence type="ECO:0000256" key="4">
    <source>
        <dbReference type="ARBA" id="ARBA00023163"/>
    </source>
</evidence>
<protein>
    <submittedName>
        <fullName evidence="8">Expressed protein</fullName>
    </submittedName>
</protein>
<evidence type="ECO:0000256" key="1">
    <source>
        <dbReference type="ARBA" id="ARBA00022723"/>
    </source>
</evidence>
<dbReference type="SMART" id="SM00066">
    <property type="entry name" value="GAL4"/>
    <property type="match status" value="1"/>
</dbReference>
<feature type="compositionally biased region" description="Low complexity" evidence="6">
    <location>
        <begin position="407"/>
        <end position="417"/>
    </location>
</feature>
<dbReference type="InterPro" id="IPR007219">
    <property type="entry name" value="XnlR_reg_dom"/>
</dbReference>
<dbReference type="EMBL" id="AE017350">
    <property type="protein sequence ID" value="AAW45853.2"/>
    <property type="molecule type" value="Genomic_DNA"/>
</dbReference>
<dbReference type="InterPro" id="IPR001138">
    <property type="entry name" value="Zn2Cys6_DnaBD"/>
</dbReference>
<evidence type="ECO:0000313" key="9">
    <source>
        <dbReference type="Proteomes" id="UP000002149"/>
    </source>
</evidence>
<keyword evidence="2" id="KW-0805">Transcription regulation</keyword>
<dbReference type="PROSITE" id="PS50048">
    <property type="entry name" value="ZN2_CY6_FUNGAL_2"/>
    <property type="match status" value="1"/>
</dbReference>
<dbReference type="PaxDb" id="214684-Q5KAE7"/>
<dbReference type="eggNOG" id="ENOG502R512">
    <property type="taxonomic scope" value="Eukaryota"/>
</dbReference>
<dbReference type="GO" id="GO:0000981">
    <property type="term" value="F:DNA-binding transcription factor activity, RNA polymerase II-specific"/>
    <property type="evidence" value="ECO:0000318"/>
    <property type="project" value="GO_Central"/>
</dbReference>
<dbReference type="InParanoid" id="Q5KAE7"/>
<gene>
    <name evidence="8" type="ordered locus">CNJ01970</name>
</gene>
<dbReference type="PROSITE" id="PS00463">
    <property type="entry name" value="ZN2_CY6_FUNGAL_1"/>
    <property type="match status" value="1"/>
</dbReference>
<feature type="region of interest" description="Disordered" evidence="6">
    <location>
        <begin position="337"/>
        <end position="356"/>
    </location>
</feature>
<sequence>MQQPKKTSDWQDQGAANTQIFPSSSGWRPESLQEDGWATSSNTKILQTEHMSQVPPGSDLSYDVTERRSSDGSPLYSVYPSGNQGEMHDQTSAAGMASEIGSFQRSDIVNNPRSMQTSQEFDPGIEPSKASLTTEATLKRGMACKFCRRRKLRCSAERPKCSSCIKYKQECEYRTEEKPFSKVHPAQSQTARRMPPFSHQNLSHGFRPVHNTQSMGSIAGDTPHHPQQQRIMSAPSDHLVNQPWQSFAPRQPVVDFNYPVQIPNYSFPTPQMMPQNYSSPFDPNLPFPTYPQQRYMPEDPVRDSTSSSTQFPLVYLPQQPTVNPVVSSDLTVPISQRENLSREVPTPAISRDSQFTAQSTYTFPTVPALPPINAPSTAYPQTGPTLLPNDIAKQSQSSVSPEANDKSSSSAPTSVSSMLGLPPELHDNIDSVDNLSDRLGEFLFGPGENTATNQNISSKEASEWQKKRRTGKGQTAQWIAGGKTLGEAPDRNSLLLNSAEFDGLKDEHRNLLLDCFLAHVRLFFEMSIPRFRYRMTFMDKRRPSPALLNAMYLWATRLSQAPNSASMEERFFTEACRHLDAAAANSDRLIDAIRAAMLLSAYAYTNNRHHEGWLVAGIAVRLVLSTGIHRIPSLTFRAAPPTNPLLRTRSYLLPPPEDAIELAERVHAFWCVYSIERCGALATGFPSSISDDDILTPFGRPFDDISSQNVTSGDDITVRDLYRNGPIPVSERDSWYIRWVKAVTILERASKLAFLEPEEDSDYSRAWAEYLCLLSTPGTQSASSPPVYLNQPKYRNPKDYNECLFALNRLKKNLGVDGMSLLERKKMADVEGAELVFGTKLIILHHHFIATDMLLHDINSADADNNVAMQAARQSVDLFRSLPQIPAQEIDAEVILVWCMVAKCLIKELERFSRLGDVISCKTVSDDVDVIINELYRAGEVMDMSRTQAKAMEEMKKMALASQHV</sequence>
<dbReference type="VEuPathDB" id="FungiDB:CNJ01970"/>
<dbReference type="InterPro" id="IPR036864">
    <property type="entry name" value="Zn2-C6_fun-type_DNA-bd_sf"/>
</dbReference>
<keyword evidence="1" id="KW-0479">Metal-binding</keyword>
<dbReference type="GO" id="GO:0008270">
    <property type="term" value="F:zinc ion binding"/>
    <property type="evidence" value="ECO:0007669"/>
    <property type="project" value="InterPro"/>
</dbReference>
<dbReference type="PANTHER" id="PTHR47424:SF3">
    <property type="entry name" value="REGULATORY PROTEIN GAL4"/>
    <property type="match status" value="1"/>
</dbReference>
<dbReference type="SUPFAM" id="SSF57701">
    <property type="entry name" value="Zn2/Cys6 DNA-binding domain"/>
    <property type="match status" value="1"/>
</dbReference>
<dbReference type="SMART" id="SM00906">
    <property type="entry name" value="Fungal_trans"/>
    <property type="match status" value="1"/>
</dbReference>
<evidence type="ECO:0000259" key="7">
    <source>
        <dbReference type="PROSITE" id="PS50048"/>
    </source>
</evidence>
<dbReference type="Pfam" id="PF00172">
    <property type="entry name" value="Zn_clus"/>
    <property type="match status" value="1"/>
</dbReference>
<dbReference type="GO" id="GO:0000978">
    <property type="term" value="F:RNA polymerase II cis-regulatory region sequence-specific DNA binding"/>
    <property type="evidence" value="ECO:0000318"/>
    <property type="project" value="GO_Central"/>
</dbReference>
<proteinExistence type="predicted"/>
<organism evidence="8 9">
    <name type="scientific">Cryptococcus deneoformans (strain JEC21 / ATCC MYA-565)</name>
    <name type="common">Cryptococcus neoformans var. neoformans serotype D</name>
    <dbReference type="NCBI Taxonomy" id="214684"/>
    <lineage>
        <taxon>Eukaryota</taxon>
        <taxon>Fungi</taxon>
        <taxon>Dikarya</taxon>
        <taxon>Basidiomycota</taxon>
        <taxon>Agaricomycotina</taxon>
        <taxon>Tremellomycetes</taxon>
        <taxon>Tremellales</taxon>
        <taxon>Cryptococcaceae</taxon>
        <taxon>Cryptococcus</taxon>
        <taxon>Cryptococcus neoformans species complex</taxon>
    </lineage>
</organism>
<evidence type="ECO:0000256" key="2">
    <source>
        <dbReference type="ARBA" id="ARBA00023015"/>
    </source>
</evidence>
<dbReference type="KEGG" id="cne:CNJ01970"/>
<feature type="compositionally biased region" description="Polar residues" evidence="6">
    <location>
        <begin position="392"/>
        <end position="401"/>
    </location>
</feature>
<feature type="region of interest" description="Disordered" evidence="6">
    <location>
        <begin position="446"/>
        <end position="475"/>
    </location>
</feature>
<keyword evidence="5" id="KW-0539">Nucleus</keyword>
<keyword evidence="9" id="KW-1185">Reference proteome</keyword>
<dbReference type="GO" id="GO:0006351">
    <property type="term" value="P:DNA-templated transcription"/>
    <property type="evidence" value="ECO:0007669"/>
    <property type="project" value="InterPro"/>
</dbReference>
<evidence type="ECO:0000313" key="8">
    <source>
        <dbReference type="EMBL" id="AAW45853.2"/>
    </source>
</evidence>
<feature type="compositionally biased region" description="Polar residues" evidence="6">
    <location>
        <begin position="374"/>
        <end position="384"/>
    </location>
</feature>
<dbReference type="RefSeq" id="XP_024513621.1">
    <property type="nucleotide sequence ID" value="XM_024657967.1"/>
</dbReference>
<dbReference type="CDD" id="cd12148">
    <property type="entry name" value="fungal_TF_MHR"/>
    <property type="match status" value="1"/>
</dbReference>